<dbReference type="PANTHER" id="PTHR11715:SF3">
    <property type="entry name" value="GLYCINE CLEAVAGE SYSTEM H PROTEIN-RELATED"/>
    <property type="match status" value="1"/>
</dbReference>
<dbReference type="GO" id="GO:0019464">
    <property type="term" value="P:glycine decarboxylation via glycine cleavage system"/>
    <property type="evidence" value="ECO:0007669"/>
    <property type="project" value="UniProtKB-UniRule"/>
</dbReference>
<evidence type="ECO:0000313" key="7">
    <source>
        <dbReference type="Proteomes" id="UP000266178"/>
    </source>
</evidence>
<dbReference type="InterPro" id="IPR003016">
    <property type="entry name" value="2-oxoA_DH_lipoyl-BS"/>
</dbReference>
<dbReference type="RefSeq" id="WP_119357099.1">
    <property type="nucleotide sequence ID" value="NZ_BJXM01000009.1"/>
</dbReference>
<protein>
    <recommendedName>
        <fullName evidence="3">Glycine cleavage system H protein</fullName>
    </recommendedName>
</protein>
<dbReference type="PROSITE" id="PS50968">
    <property type="entry name" value="BIOTINYL_LIPOYL"/>
    <property type="match status" value="1"/>
</dbReference>
<dbReference type="CDD" id="cd06848">
    <property type="entry name" value="GCS_H"/>
    <property type="match status" value="1"/>
</dbReference>
<proteinExistence type="inferred from homology"/>
<comment type="subunit">
    <text evidence="3">The glycine cleavage system is composed of four proteins: P, T, L and H.</text>
</comment>
<comment type="caution">
    <text evidence="6">The sequence shown here is derived from an EMBL/GenBank/DDBJ whole genome shotgun (WGS) entry which is preliminary data.</text>
</comment>
<feature type="domain" description="Lipoyl-binding" evidence="5">
    <location>
        <begin position="22"/>
        <end position="104"/>
    </location>
</feature>
<sequence length="127" mass="13840">MDYPETLKYSQSHEWARQDGDKVVVGITDYAQEQLGDVVFVELPSLGKTVSAGEAIAVVESVKTASDIYAPVSGEIVETNAALADKPELLNQSPFGEGWMFKIRPSQTGELDGLMSAAAYRQWVESQ</sequence>
<evidence type="ECO:0000256" key="4">
    <source>
        <dbReference type="PIRSR" id="PIRSR617453-50"/>
    </source>
</evidence>
<name>A0A399F6Y6_9DEIN</name>
<accession>A0A399F6Y6</accession>
<dbReference type="Gene3D" id="2.40.50.100">
    <property type="match status" value="1"/>
</dbReference>
<dbReference type="NCBIfam" id="TIGR00527">
    <property type="entry name" value="gcvH"/>
    <property type="match status" value="1"/>
</dbReference>
<comment type="cofactor">
    <cofactor evidence="3">
        <name>(R)-lipoate</name>
        <dbReference type="ChEBI" id="CHEBI:83088"/>
    </cofactor>
    <text evidence="3">Binds 1 lipoyl cofactor covalently.</text>
</comment>
<dbReference type="PANTHER" id="PTHR11715">
    <property type="entry name" value="GLYCINE CLEAVAGE SYSTEM H PROTEIN"/>
    <property type="match status" value="1"/>
</dbReference>
<evidence type="ECO:0000259" key="5">
    <source>
        <dbReference type="PROSITE" id="PS50968"/>
    </source>
</evidence>
<evidence type="ECO:0000256" key="1">
    <source>
        <dbReference type="ARBA" id="ARBA00009249"/>
    </source>
</evidence>
<evidence type="ECO:0000256" key="3">
    <source>
        <dbReference type="HAMAP-Rule" id="MF_00272"/>
    </source>
</evidence>
<dbReference type="NCBIfam" id="NF002270">
    <property type="entry name" value="PRK01202.1"/>
    <property type="match status" value="1"/>
</dbReference>
<dbReference type="InterPro" id="IPR033753">
    <property type="entry name" value="GCV_H/Fam206"/>
</dbReference>
<dbReference type="Pfam" id="PF01597">
    <property type="entry name" value="GCV_H"/>
    <property type="match status" value="1"/>
</dbReference>
<reference evidence="6 7" key="1">
    <citation type="submission" date="2018-08" db="EMBL/GenBank/DDBJ databases">
        <title>Meiothermus granaticius genome AF-68 sequencing project.</title>
        <authorList>
            <person name="Da Costa M.S."/>
            <person name="Albuquerque L."/>
            <person name="Raposo P."/>
            <person name="Froufe H.J.C."/>
            <person name="Barroso C.S."/>
            <person name="Egas C."/>
        </authorList>
    </citation>
    <scope>NUCLEOTIDE SEQUENCE [LARGE SCALE GENOMIC DNA]</scope>
    <source>
        <strain evidence="6 7">AF-68</strain>
    </source>
</reference>
<dbReference type="GO" id="GO:0005960">
    <property type="term" value="C:glycine cleavage complex"/>
    <property type="evidence" value="ECO:0007669"/>
    <property type="project" value="InterPro"/>
</dbReference>
<keyword evidence="2 3" id="KW-0450">Lipoyl</keyword>
<comment type="function">
    <text evidence="3">The glycine cleavage system catalyzes the degradation of glycine. The H protein shuttles the methylamine group of glycine from the P protein to the T protein.</text>
</comment>
<dbReference type="GO" id="GO:0005829">
    <property type="term" value="C:cytosol"/>
    <property type="evidence" value="ECO:0007669"/>
    <property type="project" value="TreeGrafter"/>
</dbReference>
<organism evidence="6 7">
    <name type="scientific">Meiothermus granaticius NBRC 107808</name>
    <dbReference type="NCBI Taxonomy" id="1227551"/>
    <lineage>
        <taxon>Bacteria</taxon>
        <taxon>Thermotogati</taxon>
        <taxon>Deinococcota</taxon>
        <taxon>Deinococci</taxon>
        <taxon>Thermales</taxon>
        <taxon>Thermaceae</taxon>
        <taxon>Meiothermus</taxon>
    </lineage>
</organism>
<dbReference type="HAMAP" id="MF_00272">
    <property type="entry name" value="GcvH"/>
    <property type="match status" value="1"/>
</dbReference>
<dbReference type="EMBL" id="QWLB01000019">
    <property type="protein sequence ID" value="RIH92447.1"/>
    <property type="molecule type" value="Genomic_DNA"/>
</dbReference>
<dbReference type="OrthoDB" id="9796712at2"/>
<dbReference type="InterPro" id="IPR011053">
    <property type="entry name" value="Single_hybrid_motif"/>
</dbReference>
<dbReference type="InterPro" id="IPR000089">
    <property type="entry name" value="Biotin_lipoyl"/>
</dbReference>
<dbReference type="InterPro" id="IPR017453">
    <property type="entry name" value="GCV_H_sub"/>
</dbReference>
<dbReference type="Proteomes" id="UP000266178">
    <property type="component" value="Unassembled WGS sequence"/>
</dbReference>
<evidence type="ECO:0000256" key="2">
    <source>
        <dbReference type="ARBA" id="ARBA00022823"/>
    </source>
</evidence>
<dbReference type="SUPFAM" id="SSF51230">
    <property type="entry name" value="Single hybrid motif"/>
    <property type="match status" value="1"/>
</dbReference>
<dbReference type="PROSITE" id="PS00189">
    <property type="entry name" value="LIPOYL"/>
    <property type="match status" value="1"/>
</dbReference>
<feature type="modified residue" description="N6-lipoyllysine" evidence="3 4">
    <location>
        <position position="63"/>
    </location>
</feature>
<gene>
    <name evidence="3 6" type="primary">gcvH</name>
    <name evidence="6" type="ORF">Mgrana_01606</name>
</gene>
<keyword evidence="7" id="KW-1185">Reference proteome</keyword>
<comment type="similarity">
    <text evidence="1 3">Belongs to the GcvH family.</text>
</comment>
<dbReference type="AlphaFoldDB" id="A0A399F6Y6"/>
<dbReference type="InterPro" id="IPR002930">
    <property type="entry name" value="GCV_H"/>
</dbReference>
<evidence type="ECO:0000313" key="6">
    <source>
        <dbReference type="EMBL" id="RIH92447.1"/>
    </source>
</evidence>
<dbReference type="GO" id="GO:0009249">
    <property type="term" value="P:protein lipoylation"/>
    <property type="evidence" value="ECO:0007669"/>
    <property type="project" value="TreeGrafter"/>
</dbReference>